<evidence type="ECO:0000313" key="4">
    <source>
        <dbReference type="Proteomes" id="UP000247702"/>
    </source>
</evidence>
<name>A0A2Z6SCH9_9GLOM</name>
<dbReference type="Proteomes" id="UP000615446">
    <property type="component" value="Unassembled WGS sequence"/>
</dbReference>
<dbReference type="EMBL" id="BEXD01003828">
    <property type="protein sequence ID" value="GBC02419.1"/>
    <property type="molecule type" value="Genomic_DNA"/>
</dbReference>
<comment type="caution">
    <text evidence="2">The sequence shown here is derived from an EMBL/GenBank/DDBJ whole genome shotgun (WGS) entry which is preliminary data.</text>
</comment>
<dbReference type="AlphaFoldDB" id="A0A2Z6SCH9"/>
<evidence type="ECO:0000313" key="3">
    <source>
        <dbReference type="EMBL" id="GES82975.1"/>
    </source>
</evidence>
<dbReference type="Proteomes" id="UP000247702">
    <property type="component" value="Unassembled WGS sequence"/>
</dbReference>
<accession>A0A2Z6SCH9</accession>
<proteinExistence type="inferred from homology"/>
<dbReference type="PANTHER" id="PTHR11102:SF160">
    <property type="entry name" value="ERAD-ASSOCIATED E3 UBIQUITIN-PROTEIN LIGASE COMPONENT HRD3"/>
    <property type="match status" value="1"/>
</dbReference>
<keyword evidence="4" id="KW-1185">Reference proteome</keyword>
<dbReference type="PANTHER" id="PTHR11102">
    <property type="entry name" value="SEL-1-LIKE PROTEIN"/>
    <property type="match status" value="1"/>
</dbReference>
<evidence type="ECO:0000256" key="1">
    <source>
        <dbReference type="ARBA" id="ARBA00038101"/>
    </source>
</evidence>
<dbReference type="OrthoDB" id="272077at2759"/>
<dbReference type="InterPro" id="IPR050767">
    <property type="entry name" value="Sel1_AlgK"/>
</dbReference>
<dbReference type="EMBL" id="BLAL01000065">
    <property type="protein sequence ID" value="GES82975.1"/>
    <property type="molecule type" value="Genomic_DNA"/>
</dbReference>
<evidence type="ECO:0000313" key="2">
    <source>
        <dbReference type="EMBL" id="GBC02419.1"/>
    </source>
</evidence>
<organism evidence="2 4">
    <name type="scientific">Rhizophagus clarus</name>
    <dbReference type="NCBI Taxonomy" id="94130"/>
    <lineage>
        <taxon>Eukaryota</taxon>
        <taxon>Fungi</taxon>
        <taxon>Fungi incertae sedis</taxon>
        <taxon>Mucoromycota</taxon>
        <taxon>Glomeromycotina</taxon>
        <taxon>Glomeromycetes</taxon>
        <taxon>Glomerales</taxon>
        <taxon>Glomeraceae</taxon>
        <taxon>Rhizophagus</taxon>
    </lineage>
</organism>
<protein>
    <submittedName>
        <fullName evidence="3">Sel1 repeat family protein</fullName>
    </submittedName>
</protein>
<dbReference type="InterPro" id="IPR006597">
    <property type="entry name" value="Sel1-like"/>
</dbReference>
<dbReference type="Gene3D" id="1.25.40.10">
    <property type="entry name" value="Tetratricopeptide repeat domain"/>
    <property type="match status" value="1"/>
</dbReference>
<sequence>MGKPIVRKNSSINNSIALFEFYKIQKKKTSLSSNGKNITIKSKPIINSKYWITNSASLINNLSPTSLSFEDSSCVVESDPSNDFFINELEQQNFDNINIKPNESNYQKILTDLDLAFKYDKEGKYDEAYPIFKQHADAGNAEAQLKVGIYLRNRSVNSIDTLHSVKYLKKAALQNLPEAQYLYGTAIINRLAFGEKIEKGLNYLKMAALQNHILAMEDFGKYLKEGKLIEKDVLLGEEFIKKASQLKKLKL</sequence>
<comment type="similarity">
    <text evidence="1">Belongs to the sel-1 family.</text>
</comment>
<dbReference type="SMART" id="SM00671">
    <property type="entry name" value="SEL1"/>
    <property type="match status" value="3"/>
</dbReference>
<dbReference type="SUPFAM" id="SSF81901">
    <property type="entry name" value="HCP-like"/>
    <property type="match status" value="1"/>
</dbReference>
<reference evidence="2 4" key="1">
    <citation type="submission" date="2017-11" db="EMBL/GenBank/DDBJ databases">
        <title>The genome of Rhizophagus clarus HR1 reveals common genetic basis of auxotrophy among arbuscular mycorrhizal fungi.</title>
        <authorList>
            <person name="Kobayashi Y."/>
        </authorList>
    </citation>
    <scope>NUCLEOTIDE SEQUENCE [LARGE SCALE GENOMIC DNA]</scope>
    <source>
        <strain evidence="2 4">HR1</strain>
    </source>
</reference>
<gene>
    <name evidence="3" type="ORF">RCL2_001014600</name>
    <name evidence="2" type="ORF">RclHR1_04610005</name>
</gene>
<dbReference type="InterPro" id="IPR011990">
    <property type="entry name" value="TPR-like_helical_dom_sf"/>
</dbReference>
<reference evidence="3" key="2">
    <citation type="submission" date="2019-10" db="EMBL/GenBank/DDBJ databases">
        <title>Conservation and host-specific expression of non-tandemly repeated heterogenous ribosome RNA gene in arbuscular mycorrhizal fungi.</title>
        <authorList>
            <person name="Maeda T."/>
            <person name="Kobayashi Y."/>
            <person name="Nakagawa T."/>
            <person name="Ezawa T."/>
            <person name="Yamaguchi K."/>
            <person name="Bino T."/>
            <person name="Nishimoto Y."/>
            <person name="Shigenobu S."/>
            <person name="Kawaguchi M."/>
        </authorList>
    </citation>
    <scope>NUCLEOTIDE SEQUENCE</scope>
    <source>
        <strain evidence="3">HR1</strain>
    </source>
</reference>